<dbReference type="Pfam" id="PF04686">
    <property type="entry name" value="SsgA"/>
    <property type="match status" value="1"/>
</dbReference>
<dbReference type="GO" id="GO:0030435">
    <property type="term" value="P:sporulation resulting in formation of a cellular spore"/>
    <property type="evidence" value="ECO:0007669"/>
    <property type="project" value="UniProtKB-KW"/>
</dbReference>
<dbReference type="GO" id="GO:0000917">
    <property type="term" value="P:division septum assembly"/>
    <property type="evidence" value="ECO:0007669"/>
    <property type="project" value="UniProtKB-KW"/>
</dbReference>
<dbReference type="InterPro" id="IPR006776">
    <property type="entry name" value="SsgB"/>
</dbReference>
<evidence type="ECO:0000256" key="2">
    <source>
        <dbReference type="ARBA" id="ARBA00009323"/>
    </source>
</evidence>
<organism evidence="7 8">
    <name type="scientific">Microbispora triticiradicis</name>
    <dbReference type="NCBI Taxonomy" id="2200763"/>
    <lineage>
        <taxon>Bacteria</taxon>
        <taxon>Bacillati</taxon>
        <taxon>Actinomycetota</taxon>
        <taxon>Actinomycetes</taxon>
        <taxon>Streptosporangiales</taxon>
        <taxon>Streptosporangiaceae</taxon>
        <taxon>Microbispora</taxon>
    </lineage>
</organism>
<proteinExistence type="inferred from homology"/>
<comment type="caution">
    <text evidence="7">The sequence shown here is derived from an EMBL/GenBank/DDBJ whole genome shotgun (WGS) entry which is preliminary data.</text>
</comment>
<keyword evidence="3" id="KW-0132">Cell division</keyword>
<evidence type="ECO:0000256" key="6">
    <source>
        <dbReference type="ARBA" id="ARBA00023306"/>
    </source>
</evidence>
<dbReference type="AlphaFoldDB" id="A0A5R8ZNU6"/>
<keyword evidence="6" id="KW-0131">Cell cycle</keyword>
<comment type="similarity">
    <text evidence="2">Belongs to the SsgA family.</text>
</comment>
<reference evidence="7" key="1">
    <citation type="submission" date="2019-05" db="EMBL/GenBank/DDBJ databases">
        <title>Isolation, diversity and antifungal activity of Actinobacteria from wheat.</title>
        <authorList>
            <person name="Yu B."/>
        </authorList>
    </citation>
    <scope>NUCLEOTIDE SEQUENCE [LARGE SCALE GENOMIC DNA]</scope>
    <source>
        <strain evidence="7">NEAU-HEGS1-5</strain>
    </source>
</reference>
<dbReference type="GO" id="GO:0030428">
    <property type="term" value="C:cell septum"/>
    <property type="evidence" value="ECO:0007669"/>
    <property type="project" value="UniProtKB-SubCell"/>
</dbReference>
<evidence type="ECO:0000256" key="1">
    <source>
        <dbReference type="ARBA" id="ARBA00004431"/>
    </source>
</evidence>
<keyword evidence="5" id="KW-0717">Septation</keyword>
<dbReference type="Gene3D" id="2.30.31.20">
    <property type="entry name" value="Sporulation-specific cell division protein SsgB"/>
    <property type="match status" value="1"/>
</dbReference>
<dbReference type="Proteomes" id="UP000309033">
    <property type="component" value="Unassembled WGS sequence"/>
</dbReference>
<keyword evidence="4" id="KW-0749">Sporulation</keyword>
<sequence>MIRYTSTPVTMWPGDLDAPAVPITARLHYDASDPYAVLLAFPGPSGTCTDGISWMFARALLFDGMDKPSGDCDIRIEPAEDEDWITFILHPLVEGAGLALHAPRETLARFLARTFEAVPMGGEASRIDWAAELAAVLGGAA</sequence>
<dbReference type="InterPro" id="IPR038658">
    <property type="entry name" value="SsgB_sf"/>
</dbReference>
<name>A0A5R8ZNU6_9ACTN</name>
<dbReference type="EMBL" id="VANP01000001">
    <property type="protein sequence ID" value="TLP66526.1"/>
    <property type="molecule type" value="Genomic_DNA"/>
</dbReference>
<evidence type="ECO:0000313" key="7">
    <source>
        <dbReference type="EMBL" id="TLP66526.1"/>
    </source>
</evidence>
<dbReference type="OrthoDB" id="3853096at2"/>
<accession>A0A5R8ZNU6</accession>
<gene>
    <name evidence="7" type="ORF">FED44_03435</name>
</gene>
<evidence type="ECO:0000256" key="3">
    <source>
        <dbReference type="ARBA" id="ARBA00022618"/>
    </source>
</evidence>
<protein>
    <submittedName>
        <fullName evidence="7">SsgA family sporulation/cell division regulator</fullName>
    </submittedName>
</protein>
<keyword evidence="8" id="KW-1185">Reference proteome</keyword>
<evidence type="ECO:0000313" key="8">
    <source>
        <dbReference type="Proteomes" id="UP000309033"/>
    </source>
</evidence>
<evidence type="ECO:0000256" key="4">
    <source>
        <dbReference type="ARBA" id="ARBA00022969"/>
    </source>
</evidence>
<evidence type="ECO:0000256" key="5">
    <source>
        <dbReference type="ARBA" id="ARBA00023210"/>
    </source>
</evidence>
<comment type="subcellular location">
    <subcellularLocation>
        <location evidence="1">Cell septum</location>
    </subcellularLocation>
</comment>